<accession>A0A225MSE3</accession>
<dbReference type="InterPro" id="IPR000847">
    <property type="entry name" value="LysR_HTH_N"/>
</dbReference>
<dbReference type="PANTHER" id="PTHR30419">
    <property type="entry name" value="HTH-TYPE TRANSCRIPTIONAL REGULATOR YBHD"/>
    <property type="match status" value="1"/>
</dbReference>
<dbReference type="SUPFAM" id="SSF46785">
    <property type="entry name" value="Winged helix' DNA-binding domain"/>
    <property type="match status" value="1"/>
</dbReference>
<dbReference type="SUPFAM" id="SSF53850">
    <property type="entry name" value="Periplasmic binding protein-like II"/>
    <property type="match status" value="1"/>
</dbReference>
<dbReference type="CDD" id="cd05466">
    <property type="entry name" value="PBP2_LTTR_substrate"/>
    <property type="match status" value="1"/>
</dbReference>
<dbReference type="InterPro" id="IPR036390">
    <property type="entry name" value="WH_DNA-bd_sf"/>
</dbReference>
<reference evidence="7" key="1">
    <citation type="submission" date="2017-06" db="EMBL/GenBank/DDBJ databases">
        <title>Herbaspirillum phytohormonus sp. nov., isolated from the root nodule of Robinia pseudoacacia in lead-zinc mine.</title>
        <authorList>
            <person name="Fan M."/>
            <person name="Lin Y."/>
        </authorList>
    </citation>
    <scope>NUCLEOTIDE SEQUENCE [LARGE SCALE GENOMIC DNA]</scope>
    <source>
        <strain evidence="7">SC-089</strain>
    </source>
</reference>
<dbReference type="InterPro" id="IPR036388">
    <property type="entry name" value="WH-like_DNA-bd_sf"/>
</dbReference>
<name>A0A225MSE3_9BURK</name>
<organism evidence="6 7">
    <name type="scientific">Candidimonas nitroreducens</name>
    <dbReference type="NCBI Taxonomy" id="683354"/>
    <lineage>
        <taxon>Bacteria</taxon>
        <taxon>Pseudomonadati</taxon>
        <taxon>Pseudomonadota</taxon>
        <taxon>Betaproteobacteria</taxon>
        <taxon>Burkholderiales</taxon>
        <taxon>Alcaligenaceae</taxon>
        <taxon>Candidimonas</taxon>
    </lineage>
</organism>
<keyword evidence="4" id="KW-0804">Transcription</keyword>
<evidence type="ECO:0000256" key="3">
    <source>
        <dbReference type="ARBA" id="ARBA00023125"/>
    </source>
</evidence>
<dbReference type="PROSITE" id="PS50931">
    <property type="entry name" value="HTH_LYSR"/>
    <property type="match status" value="1"/>
</dbReference>
<dbReference type="Proteomes" id="UP000214603">
    <property type="component" value="Unassembled WGS sequence"/>
</dbReference>
<dbReference type="Gene3D" id="1.10.10.10">
    <property type="entry name" value="Winged helix-like DNA-binding domain superfamily/Winged helix DNA-binding domain"/>
    <property type="match status" value="1"/>
</dbReference>
<dbReference type="OrthoDB" id="9157176at2"/>
<evidence type="ECO:0000256" key="4">
    <source>
        <dbReference type="ARBA" id="ARBA00023163"/>
    </source>
</evidence>
<dbReference type="InterPro" id="IPR050950">
    <property type="entry name" value="HTH-type_LysR_regulators"/>
</dbReference>
<dbReference type="PANTHER" id="PTHR30419:SF8">
    <property type="entry name" value="NITROGEN ASSIMILATION TRANSCRIPTIONAL ACTIVATOR-RELATED"/>
    <property type="match status" value="1"/>
</dbReference>
<dbReference type="EMBL" id="NJIH01000003">
    <property type="protein sequence ID" value="OWT63972.1"/>
    <property type="molecule type" value="Genomic_DNA"/>
</dbReference>
<keyword evidence="2" id="KW-0805">Transcription regulation</keyword>
<comment type="similarity">
    <text evidence="1">Belongs to the LysR transcriptional regulatory family.</text>
</comment>
<dbReference type="AlphaFoldDB" id="A0A225MSE3"/>
<proteinExistence type="inferred from homology"/>
<feature type="domain" description="HTH lysR-type" evidence="5">
    <location>
        <begin position="9"/>
        <end position="66"/>
    </location>
</feature>
<gene>
    <name evidence="6" type="ORF">CEY11_06645</name>
</gene>
<dbReference type="Pfam" id="PF03466">
    <property type="entry name" value="LysR_substrate"/>
    <property type="match status" value="1"/>
</dbReference>
<evidence type="ECO:0000256" key="1">
    <source>
        <dbReference type="ARBA" id="ARBA00009437"/>
    </source>
</evidence>
<evidence type="ECO:0000259" key="5">
    <source>
        <dbReference type="PROSITE" id="PS50931"/>
    </source>
</evidence>
<keyword evidence="7" id="KW-1185">Reference proteome</keyword>
<dbReference type="GO" id="GO:0005829">
    <property type="term" value="C:cytosol"/>
    <property type="evidence" value="ECO:0007669"/>
    <property type="project" value="TreeGrafter"/>
</dbReference>
<keyword evidence="3" id="KW-0238">DNA-binding</keyword>
<dbReference type="Pfam" id="PF00126">
    <property type="entry name" value="HTH_1"/>
    <property type="match status" value="1"/>
</dbReference>
<comment type="caution">
    <text evidence="6">The sequence shown here is derived from an EMBL/GenBank/DDBJ whole genome shotgun (WGS) entry which is preliminary data.</text>
</comment>
<dbReference type="InterPro" id="IPR005119">
    <property type="entry name" value="LysR_subst-bd"/>
</dbReference>
<dbReference type="RefSeq" id="WP_088602552.1">
    <property type="nucleotide sequence ID" value="NZ_NJIH01000003.1"/>
</dbReference>
<evidence type="ECO:0000313" key="6">
    <source>
        <dbReference type="EMBL" id="OWT63972.1"/>
    </source>
</evidence>
<evidence type="ECO:0000313" key="7">
    <source>
        <dbReference type="Proteomes" id="UP000214603"/>
    </source>
</evidence>
<dbReference type="Gene3D" id="3.40.190.290">
    <property type="match status" value="1"/>
</dbReference>
<evidence type="ECO:0000256" key="2">
    <source>
        <dbReference type="ARBA" id="ARBA00023015"/>
    </source>
</evidence>
<dbReference type="GO" id="GO:0003677">
    <property type="term" value="F:DNA binding"/>
    <property type="evidence" value="ECO:0007669"/>
    <property type="project" value="UniProtKB-KW"/>
</dbReference>
<sequence length="306" mass="33419">MPERASKSISLKQLELFLALMSADNIASAGARLDMSPSATSHALRTLEQTLGAPLLDRNAPGIQLTYAGKQILPHVRDLFASLQIIRATVNASAGLKSGLLTLGSLGASSSLNLLPPILELFKSRYPGVDIFVTEKADTELERAILERRIEIGVVALPKPDLDTLPLVTDHLMAVLPEGHELADREVVGVQDLVNYPLIMTRAGSQPVITRMFARAGAEPHVAHDLSQIMSILEFVKRGEGISILASLVLPRHYDGLVYRRISPMSERKLALACLNQRRLSPAAHAFWSLVREQVSSGKMKFGQWL</sequence>
<protein>
    <submittedName>
        <fullName evidence="6">LysR family transcriptional regulator</fullName>
    </submittedName>
</protein>
<dbReference type="GO" id="GO:0003700">
    <property type="term" value="F:DNA-binding transcription factor activity"/>
    <property type="evidence" value="ECO:0007669"/>
    <property type="project" value="InterPro"/>
</dbReference>